<dbReference type="Proteomes" id="UP001232001">
    <property type="component" value="Chromosome"/>
</dbReference>
<accession>A0ABY8L5W0</accession>
<evidence type="ECO:0008006" key="3">
    <source>
        <dbReference type="Google" id="ProtNLM"/>
    </source>
</evidence>
<dbReference type="EMBL" id="CP122539">
    <property type="protein sequence ID" value="WGH76656.1"/>
    <property type="molecule type" value="Genomic_DNA"/>
</dbReference>
<proteinExistence type="predicted"/>
<sequence>MFTHYDEPKYLIEASEAQEFKILESYTKPYQEHGATDLFLIVKK</sequence>
<protein>
    <recommendedName>
        <fullName evidence="3">SAM-dependent methyltransferase</fullName>
    </recommendedName>
</protein>
<name>A0ABY8L5W0_9FLAO</name>
<keyword evidence="2" id="KW-1185">Reference proteome</keyword>
<evidence type="ECO:0000313" key="2">
    <source>
        <dbReference type="Proteomes" id="UP001232001"/>
    </source>
</evidence>
<organism evidence="1 2">
    <name type="scientific">Tenacibaculum tangerinum</name>
    <dbReference type="NCBI Taxonomy" id="3038772"/>
    <lineage>
        <taxon>Bacteria</taxon>
        <taxon>Pseudomonadati</taxon>
        <taxon>Bacteroidota</taxon>
        <taxon>Flavobacteriia</taxon>
        <taxon>Flavobacteriales</taxon>
        <taxon>Flavobacteriaceae</taxon>
        <taxon>Tenacibaculum</taxon>
    </lineage>
</organism>
<gene>
    <name evidence="1" type="ORF">P8625_05720</name>
</gene>
<reference evidence="1 2" key="1">
    <citation type="submission" date="2023-04" db="EMBL/GenBank/DDBJ databases">
        <title>Tenacibaculum tangerinum sp. nov., isolated from sea tidal flat of South Korea.</title>
        <authorList>
            <person name="Lee S.H."/>
            <person name="Kim J.-J."/>
        </authorList>
    </citation>
    <scope>NUCLEOTIDE SEQUENCE [LARGE SCALE GENOMIC DNA]</scope>
    <source>
        <strain evidence="1 2">GRR-S3-23</strain>
    </source>
</reference>
<evidence type="ECO:0000313" key="1">
    <source>
        <dbReference type="EMBL" id="WGH76656.1"/>
    </source>
</evidence>
<dbReference type="RefSeq" id="WP_279652519.1">
    <property type="nucleotide sequence ID" value="NZ_CP122539.1"/>
</dbReference>